<dbReference type="GO" id="GO:0005975">
    <property type="term" value="P:carbohydrate metabolic process"/>
    <property type="evidence" value="ECO:0007669"/>
    <property type="project" value="InterPro"/>
</dbReference>
<dbReference type="EMBL" id="DYVX01000030">
    <property type="protein sequence ID" value="HJF91452.1"/>
    <property type="molecule type" value="Genomic_DNA"/>
</dbReference>
<keyword evidence="3 4" id="KW-0326">Glycosidase</keyword>
<dbReference type="Proteomes" id="UP000717835">
    <property type="component" value="Unassembled WGS sequence"/>
</dbReference>
<dbReference type="InterPro" id="IPR011050">
    <property type="entry name" value="Pectin_lyase_fold/virulence"/>
</dbReference>
<evidence type="ECO:0000256" key="1">
    <source>
        <dbReference type="ARBA" id="ARBA00008834"/>
    </source>
</evidence>
<organism evidence="5 6">
    <name type="scientific">Mediterranea massiliensis</name>
    <dbReference type="NCBI Taxonomy" id="1841865"/>
    <lineage>
        <taxon>Bacteria</taxon>
        <taxon>Pseudomonadati</taxon>
        <taxon>Bacteroidota</taxon>
        <taxon>Bacteroidia</taxon>
        <taxon>Bacteroidales</taxon>
        <taxon>Bacteroidaceae</taxon>
        <taxon>Mediterranea</taxon>
    </lineage>
</organism>
<dbReference type="InterPro" id="IPR051801">
    <property type="entry name" value="GH28_Enzymes"/>
</dbReference>
<dbReference type="PROSITE" id="PS51257">
    <property type="entry name" value="PROKAR_LIPOPROTEIN"/>
    <property type="match status" value="1"/>
</dbReference>
<keyword evidence="2 4" id="KW-0378">Hydrolase</keyword>
<dbReference type="SUPFAM" id="SSF51126">
    <property type="entry name" value="Pectin lyase-like"/>
    <property type="match status" value="1"/>
</dbReference>
<dbReference type="GO" id="GO:0004650">
    <property type="term" value="F:polygalacturonase activity"/>
    <property type="evidence" value="ECO:0007669"/>
    <property type="project" value="InterPro"/>
</dbReference>
<reference evidence="5" key="2">
    <citation type="submission" date="2021-09" db="EMBL/GenBank/DDBJ databases">
        <authorList>
            <person name="Gilroy R."/>
        </authorList>
    </citation>
    <scope>NUCLEOTIDE SEQUENCE</scope>
    <source>
        <strain evidence="5">CHK55-1828</strain>
    </source>
</reference>
<dbReference type="InterPro" id="IPR012334">
    <property type="entry name" value="Pectin_lyas_fold"/>
</dbReference>
<dbReference type="AlphaFoldDB" id="A0A921LDC8"/>
<dbReference type="PANTHER" id="PTHR31339:SF9">
    <property type="entry name" value="PLASMIN AND FIBRONECTIN-BINDING PROTEIN A"/>
    <property type="match status" value="1"/>
</dbReference>
<gene>
    <name evidence="5" type="ORF">K8W02_03570</name>
</gene>
<dbReference type="Gene3D" id="2.160.20.10">
    <property type="entry name" value="Single-stranded right-handed beta-helix, Pectin lyase-like"/>
    <property type="match status" value="1"/>
</dbReference>
<evidence type="ECO:0000256" key="3">
    <source>
        <dbReference type="ARBA" id="ARBA00023295"/>
    </source>
</evidence>
<dbReference type="SMART" id="SM00710">
    <property type="entry name" value="PbH1"/>
    <property type="match status" value="5"/>
</dbReference>
<evidence type="ECO:0000256" key="4">
    <source>
        <dbReference type="RuleBase" id="RU361169"/>
    </source>
</evidence>
<evidence type="ECO:0000313" key="6">
    <source>
        <dbReference type="Proteomes" id="UP000717835"/>
    </source>
</evidence>
<dbReference type="InterPro" id="IPR000743">
    <property type="entry name" value="Glyco_hydro_28"/>
</dbReference>
<name>A0A921LDC8_9BACT</name>
<comment type="similarity">
    <text evidence="1 4">Belongs to the glycosyl hydrolase 28 family.</text>
</comment>
<evidence type="ECO:0000256" key="2">
    <source>
        <dbReference type="ARBA" id="ARBA00022801"/>
    </source>
</evidence>
<dbReference type="OrthoDB" id="9795222at2"/>
<dbReference type="InterPro" id="IPR006626">
    <property type="entry name" value="PbH1"/>
</dbReference>
<protein>
    <submittedName>
        <fullName evidence="5">Glycoside hydrolase family 28 protein</fullName>
    </submittedName>
</protein>
<dbReference type="RefSeq" id="WP_022019833.1">
    <property type="nucleotide sequence ID" value="NZ_DYVX01000030.1"/>
</dbReference>
<dbReference type="Pfam" id="PF00295">
    <property type="entry name" value="Glyco_hydro_28"/>
    <property type="match status" value="1"/>
</dbReference>
<evidence type="ECO:0000313" key="5">
    <source>
        <dbReference type="EMBL" id="HJF91452.1"/>
    </source>
</evidence>
<proteinExistence type="inferred from homology"/>
<reference evidence="5" key="1">
    <citation type="journal article" date="2021" name="PeerJ">
        <title>Extensive microbial diversity within the chicken gut microbiome revealed by metagenomics and culture.</title>
        <authorList>
            <person name="Gilroy R."/>
            <person name="Ravi A."/>
            <person name="Getino M."/>
            <person name="Pursley I."/>
            <person name="Horton D.L."/>
            <person name="Alikhan N.F."/>
            <person name="Baker D."/>
            <person name="Gharbi K."/>
            <person name="Hall N."/>
            <person name="Watson M."/>
            <person name="Adriaenssens E.M."/>
            <person name="Foster-Nyarko E."/>
            <person name="Jarju S."/>
            <person name="Secka A."/>
            <person name="Antonio M."/>
            <person name="Oren A."/>
            <person name="Chaudhuri R.R."/>
            <person name="La Ragione R."/>
            <person name="Hildebrand F."/>
            <person name="Pallen M.J."/>
        </authorList>
    </citation>
    <scope>NUCLEOTIDE SEQUENCE</scope>
    <source>
        <strain evidence="5">CHK55-1828</strain>
    </source>
</reference>
<accession>A0A921LDC8</accession>
<sequence length="469" mass="51752">MNIKNIIFVFCCLLLTSCGGQKQSGNVFNIMDFGAVGDGKADDAPAIQAAVDACTKAGGGRVLVPAGHTFLCSPFKLASFVELHLEANSRLLANPDETVYTESAFRENRGEGMMWISGKNLKQVFITGTGTIDGNGVAFMGKELEDSYELKPVTDFDPRPHVLTLEAIDRLVIRDVTICNSPYWTVHLIGCKDAVIDGISIRNNLKIRNGDGIDVDHSRHVRIANCYIESGDDCICLKNRREFEEYGSCEDIVVTNCTMVSRSCAIKIGSENMDVINNVLFNNCIVRDSNRGIGIQNRDEGTVTNVVFDNMIVDCRLWSDVWWGKAEPIYVTSYPRAVGNHKDAGWRFPKGATEGRCGEVSRIWFSNVKCISENGIFVGGDVPGKVNHIYFDDINLQLLKRTDYPGGVYDKRPCDGEGFVNDKVYGFYIDTASDIFINCPRLTWGDTRPIAASGELLKQKASTNVVVAQ</sequence>
<dbReference type="PANTHER" id="PTHR31339">
    <property type="entry name" value="PECTIN LYASE-RELATED"/>
    <property type="match status" value="1"/>
</dbReference>
<comment type="caution">
    <text evidence="5">The sequence shown here is derived from an EMBL/GenBank/DDBJ whole genome shotgun (WGS) entry which is preliminary data.</text>
</comment>